<dbReference type="Proteomes" id="UP001320898">
    <property type="component" value="Unassembled WGS sequence"/>
</dbReference>
<accession>A0AAW5QXB4</accession>
<reference evidence="1 2" key="1">
    <citation type="submission" date="2022-04" db="EMBL/GenBank/DDBJ databases">
        <authorList>
            <person name="Ye Y.-Q."/>
            <person name="Du Z.-J."/>
        </authorList>
    </citation>
    <scope>NUCLEOTIDE SEQUENCE [LARGE SCALE GENOMIC DNA]</scope>
    <source>
        <strain evidence="1 2">A6E488</strain>
    </source>
</reference>
<protein>
    <submittedName>
        <fullName evidence="1">Uncharacterized protein</fullName>
    </submittedName>
</protein>
<evidence type="ECO:0000313" key="2">
    <source>
        <dbReference type="Proteomes" id="UP001320898"/>
    </source>
</evidence>
<dbReference type="PROSITE" id="PS51257">
    <property type="entry name" value="PROKAR_LIPOPROTEIN"/>
    <property type="match status" value="1"/>
</dbReference>
<dbReference type="RefSeq" id="WP_261616277.1">
    <property type="nucleotide sequence ID" value="NZ_JALIDZ010000005.1"/>
</dbReference>
<evidence type="ECO:0000313" key="1">
    <source>
        <dbReference type="EMBL" id="MCT8972701.1"/>
    </source>
</evidence>
<proteinExistence type="predicted"/>
<dbReference type="EMBL" id="JALIDZ010000005">
    <property type="protein sequence ID" value="MCT8972701.1"/>
    <property type="molecule type" value="Genomic_DNA"/>
</dbReference>
<gene>
    <name evidence="1" type="ORF">MUB46_12620</name>
</gene>
<dbReference type="AlphaFoldDB" id="A0AAW5QXB4"/>
<organism evidence="1 2">
    <name type="scientific">Microbaculum marinisediminis</name>
    <dbReference type="NCBI Taxonomy" id="2931392"/>
    <lineage>
        <taxon>Bacteria</taxon>
        <taxon>Pseudomonadati</taxon>
        <taxon>Pseudomonadota</taxon>
        <taxon>Alphaproteobacteria</taxon>
        <taxon>Hyphomicrobiales</taxon>
        <taxon>Tepidamorphaceae</taxon>
        <taxon>Microbaculum</taxon>
    </lineage>
</organism>
<name>A0AAW5QXB4_9HYPH</name>
<sequence>MPTQNTRLRWPSVAALLVVGATLGGCADYLNHSDYVTFAAPDAQNTNIAVQTIDPWPPASRRALTGGSGKRIETVTKRYTNPPAPQQQQSVVNVNINN</sequence>
<comment type="caution">
    <text evidence="1">The sequence shown here is derived from an EMBL/GenBank/DDBJ whole genome shotgun (WGS) entry which is preliminary data.</text>
</comment>
<keyword evidence="2" id="KW-1185">Reference proteome</keyword>